<dbReference type="OrthoDB" id="29523at2759"/>
<comment type="caution">
    <text evidence="3">The sequence shown here is derived from an EMBL/GenBank/DDBJ whole genome shotgun (WGS) entry which is preliminary data.</text>
</comment>
<dbReference type="PROSITE" id="PS50174">
    <property type="entry name" value="G_PATCH"/>
    <property type="match status" value="1"/>
</dbReference>
<dbReference type="Proteomes" id="UP001139887">
    <property type="component" value="Unassembled WGS sequence"/>
</dbReference>
<keyword evidence="4" id="KW-1185">Reference proteome</keyword>
<accession>A0A9W8I3Z5</accession>
<dbReference type="AlphaFoldDB" id="A0A9W8I3Z5"/>
<evidence type="ECO:0000313" key="4">
    <source>
        <dbReference type="Proteomes" id="UP001139887"/>
    </source>
</evidence>
<feature type="compositionally biased region" description="Basic residues" evidence="1">
    <location>
        <begin position="214"/>
        <end position="224"/>
    </location>
</feature>
<gene>
    <name evidence="3" type="ORF">IWW36_004230</name>
</gene>
<organism evidence="3 4">
    <name type="scientific">Coemansia brasiliensis</name>
    <dbReference type="NCBI Taxonomy" id="2650707"/>
    <lineage>
        <taxon>Eukaryota</taxon>
        <taxon>Fungi</taxon>
        <taxon>Fungi incertae sedis</taxon>
        <taxon>Zoopagomycota</taxon>
        <taxon>Kickxellomycotina</taxon>
        <taxon>Kickxellomycetes</taxon>
        <taxon>Kickxellales</taxon>
        <taxon>Kickxellaceae</taxon>
        <taxon>Coemansia</taxon>
    </lineage>
</organism>
<dbReference type="EMBL" id="JANBUW010000477">
    <property type="protein sequence ID" value="KAJ2846691.1"/>
    <property type="molecule type" value="Genomic_DNA"/>
</dbReference>
<sequence length="261" mass="29327">MAVTQSFAERQLAKYGWKQGEGLGKERDGIKRAITVSRRTDNRGIGSDSNQWNSNWWDHLYNKASSGTSTPTQSSTLVPKSDEDLVYEAKMAEAEQEHDTLAEYQGMFVRSGGSKPAKHTEKQAVVDRTKLVRDGSVHLGAVAISDAELFAACEGRMARKGARAEQAGKLARVMGDGMPRPEVAAMIEAALSGRATEIIKPKKRKHSKDEVEKKKIKKIKKEKKEKKEKEKKEKKEKQKKEKKEKKERSKSSSSKRKKEKL</sequence>
<dbReference type="PANTHER" id="PTHR23149">
    <property type="entry name" value="G PATCH DOMAIN CONTAINING PROTEIN"/>
    <property type="match status" value="1"/>
</dbReference>
<name>A0A9W8I3Z5_9FUNG</name>
<dbReference type="Pfam" id="PF01585">
    <property type="entry name" value="G-patch"/>
    <property type="match status" value="1"/>
</dbReference>
<dbReference type="GO" id="GO:0005730">
    <property type="term" value="C:nucleolus"/>
    <property type="evidence" value="ECO:0007669"/>
    <property type="project" value="TreeGrafter"/>
</dbReference>
<reference evidence="3" key="1">
    <citation type="submission" date="2022-07" db="EMBL/GenBank/DDBJ databases">
        <title>Phylogenomic reconstructions and comparative analyses of Kickxellomycotina fungi.</title>
        <authorList>
            <person name="Reynolds N.K."/>
            <person name="Stajich J.E."/>
            <person name="Barry K."/>
            <person name="Grigoriev I.V."/>
            <person name="Crous P."/>
            <person name="Smith M.E."/>
        </authorList>
    </citation>
    <scope>NUCLEOTIDE SEQUENCE</scope>
    <source>
        <strain evidence="3">NRRL 1566</strain>
    </source>
</reference>
<proteinExistence type="predicted"/>
<protein>
    <recommendedName>
        <fullName evidence="2">G-patch domain-containing protein</fullName>
    </recommendedName>
</protein>
<feature type="region of interest" description="Disordered" evidence="1">
    <location>
        <begin position="197"/>
        <end position="261"/>
    </location>
</feature>
<feature type="domain" description="G-patch" evidence="2">
    <location>
        <begin position="4"/>
        <end position="50"/>
    </location>
</feature>
<dbReference type="PANTHER" id="PTHR23149:SF9">
    <property type="entry name" value="G PATCH DOMAIN-CONTAINING PROTEIN 4"/>
    <property type="match status" value="1"/>
</dbReference>
<dbReference type="InterPro" id="IPR050656">
    <property type="entry name" value="PINX1"/>
</dbReference>
<dbReference type="InterPro" id="IPR000467">
    <property type="entry name" value="G_patch_dom"/>
</dbReference>
<dbReference type="SMART" id="SM00443">
    <property type="entry name" value="G_patch"/>
    <property type="match status" value="1"/>
</dbReference>
<evidence type="ECO:0000256" key="1">
    <source>
        <dbReference type="SAM" id="MobiDB-lite"/>
    </source>
</evidence>
<dbReference type="GO" id="GO:0003676">
    <property type="term" value="F:nucleic acid binding"/>
    <property type="evidence" value="ECO:0007669"/>
    <property type="project" value="InterPro"/>
</dbReference>
<feature type="compositionally biased region" description="Basic and acidic residues" evidence="1">
    <location>
        <begin position="225"/>
        <end position="250"/>
    </location>
</feature>
<evidence type="ECO:0000259" key="2">
    <source>
        <dbReference type="PROSITE" id="PS50174"/>
    </source>
</evidence>
<evidence type="ECO:0000313" key="3">
    <source>
        <dbReference type="EMBL" id="KAJ2846691.1"/>
    </source>
</evidence>